<dbReference type="Pfam" id="PF05099">
    <property type="entry name" value="TerB"/>
    <property type="match status" value="1"/>
</dbReference>
<evidence type="ECO:0000313" key="2">
    <source>
        <dbReference type="EMBL" id="KAA0920507.1"/>
    </source>
</evidence>
<evidence type="ECO:0000313" key="3">
    <source>
        <dbReference type="Proteomes" id="UP000325291"/>
    </source>
</evidence>
<keyword evidence="3" id="KW-1185">Reference proteome</keyword>
<dbReference type="InterPro" id="IPR007791">
    <property type="entry name" value="DjlA_N"/>
</dbReference>
<evidence type="ECO:0000259" key="1">
    <source>
        <dbReference type="Pfam" id="PF05099"/>
    </source>
</evidence>
<dbReference type="EMBL" id="VINQ01000002">
    <property type="protein sequence ID" value="KAA0920507.1"/>
    <property type="molecule type" value="Genomic_DNA"/>
</dbReference>
<accession>A0A5A9ZTF4</accession>
<sequence length="147" mass="15917">MVQRILSAFSAPKPRPLPEPDARLALGALMVRVAKSDAAYRVEEIARIDRILAAANGLNPVEAARMRADCEKLERAAPGTDAFAALIRDTVAHDGRLDTLRALWQVTLADGVERPEELDVIETTRIALGLTPEDNDAAHTAAQMTPK</sequence>
<reference evidence="2 3" key="1">
    <citation type="submission" date="2019-07" db="EMBL/GenBank/DDBJ databases">
        <title>Aquicoccus porphyridii gen. nov., sp. nov., isolated from a small marine red alga, Porphyridium marinum.</title>
        <authorList>
            <person name="Liu L."/>
        </authorList>
    </citation>
    <scope>NUCLEOTIDE SEQUENCE [LARGE SCALE GENOMIC DNA]</scope>
    <source>
        <strain evidence="2 3">L1 8-17</strain>
    </source>
</reference>
<gene>
    <name evidence="2" type="ORF">FLO80_03435</name>
</gene>
<dbReference type="SUPFAM" id="SSF158682">
    <property type="entry name" value="TerB-like"/>
    <property type="match status" value="1"/>
</dbReference>
<dbReference type="InterPro" id="IPR029024">
    <property type="entry name" value="TerB-like"/>
</dbReference>
<protein>
    <submittedName>
        <fullName evidence="2">TerB family tellurite resistance protein</fullName>
    </submittedName>
</protein>
<dbReference type="CDD" id="cd07313">
    <property type="entry name" value="terB_like_2"/>
    <property type="match status" value="1"/>
</dbReference>
<proteinExistence type="predicted"/>
<organism evidence="2 3">
    <name type="scientific">Aquicoccus porphyridii</name>
    <dbReference type="NCBI Taxonomy" id="1852029"/>
    <lineage>
        <taxon>Bacteria</taxon>
        <taxon>Pseudomonadati</taxon>
        <taxon>Pseudomonadota</taxon>
        <taxon>Alphaproteobacteria</taxon>
        <taxon>Rhodobacterales</taxon>
        <taxon>Paracoccaceae</taxon>
        <taxon>Aquicoccus</taxon>
    </lineage>
</organism>
<dbReference type="Proteomes" id="UP000325291">
    <property type="component" value="Unassembled WGS sequence"/>
</dbReference>
<comment type="caution">
    <text evidence="2">The sequence shown here is derived from an EMBL/GenBank/DDBJ whole genome shotgun (WGS) entry which is preliminary data.</text>
</comment>
<name>A0A5A9ZTF4_9RHOB</name>
<dbReference type="Gene3D" id="1.10.3680.10">
    <property type="entry name" value="TerB-like"/>
    <property type="match status" value="1"/>
</dbReference>
<dbReference type="AlphaFoldDB" id="A0A5A9ZTF4"/>
<feature type="domain" description="Co-chaperone DjlA N-terminal" evidence="1">
    <location>
        <begin position="23"/>
        <end position="138"/>
    </location>
</feature>